<evidence type="ECO:0000259" key="5">
    <source>
        <dbReference type="PROSITE" id="PS50893"/>
    </source>
</evidence>
<keyword evidence="7" id="KW-1185">Reference proteome</keyword>
<dbReference type="InterPro" id="IPR013563">
    <property type="entry name" value="Oligopep_ABC_C"/>
</dbReference>
<dbReference type="PROSITE" id="PS00211">
    <property type="entry name" value="ABC_TRANSPORTER_1"/>
    <property type="match status" value="1"/>
</dbReference>
<organism evidence="6 7">
    <name type="scientific">Glutamicibacter uratoxydans</name>
    <name type="common">Arthrobacter uratoxydans</name>
    <dbReference type="NCBI Taxonomy" id="43667"/>
    <lineage>
        <taxon>Bacteria</taxon>
        <taxon>Bacillati</taxon>
        <taxon>Actinomycetota</taxon>
        <taxon>Actinomycetes</taxon>
        <taxon>Micrococcales</taxon>
        <taxon>Micrococcaceae</taxon>
        <taxon>Glutamicibacter</taxon>
    </lineage>
</organism>
<dbReference type="EMBL" id="BJNY01000007">
    <property type="protein sequence ID" value="GED05924.1"/>
    <property type="molecule type" value="Genomic_DNA"/>
</dbReference>
<keyword evidence="3" id="KW-0547">Nucleotide-binding</keyword>
<dbReference type="Proteomes" id="UP000316612">
    <property type="component" value="Unassembled WGS sequence"/>
</dbReference>
<protein>
    <submittedName>
        <fullName evidence="6">Peptide ABC transporter ATP-binding protein</fullName>
    </submittedName>
</protein>
<dbReference type="GO" id="GO:0015833">
    <property type="term" value="P:peptide transport"/>
    <property type="evidence" value="ECO:0007669"/>
    <property type="project" value="InterPro"/>
</dbReference>
<sequence length="266" mass="28927">MSTEDLLVIENLNKSYSTGFGGRNKTQILHDVSLSVGRGQTLGLVGESGSGKSTTASCVMGLTAVDSGSIRFDGREITGLSKSERRALRSSMQMVFQDPNGSLDPRFTVRELVEEPLIIHGHKDRSERALKVAKTLDLVGLTEKQAERYPHAFSGGQRQRIAIARALVLNPQLVVLDEPVSALDVSIQAQVLNLLAQLQDELSLTYLFIVHDLAVAKLMSHQIAVMHRGKVVEYGTSQEVFEQTSHPYTKALLDAVPGTKQGVGHA</sequence>
<dbReference type="RefSeq" id="WP_141363450.1">
    <property type="nucleotide sequence ID" value="NZ_BAAAJL010000003.1"/>
</dbReference>
<dbReference type="AlphaFoldDB" id="A0A4Y4DPW0"/>
<dbReference type="Pfam" id="PF00005">
    <property type="entry name" value="ABC_tran"/>
    <property type="match status" value="1"/>
</dbReference>
<dbReference type="GO" id="GO:0005524">
    <property type="term" value="F:ATP binding"/>
    <property type="evidence" value="ECO:0007669"/>
    <property type="project" value="UniProtKB-KW"/>
</dbReference>
<dbReference type="GO" id="GO:0016887">
    <property type="term" value="F:ATP hydrolysis activity"/>
    <property type="evidence" value="ECO:0007669"/>
    <property type="project" value="InterPro"/>
</dbReference>
<evidence type="ECO:0000313" key="7">
    <source>
        <dbReference type="Proteomes" id="UP000316612"/>
    </source>
</evidence>
<evidence type="ECO:0000256" key="3">
    <source>
        <dbReference type="ARBA" id="ARBA00022741"/>
    </source>
</evidence>
<keyword evidence="4 6" id="KW-0067">ATP-binding</keyword>
<dbReference type="PANTHER" id="PTHR43776:SF7">
    <property type="entry name" value="D,D-DIPEPTIDE TRANSPORT ATP-BINDING PROTEIN DDPF-RELATED"/>
    <property type="match status" value="1"/>
</dbReference>
<dbReference type="PANTHER" id="PTHR43776">
    <property type="entry name" value="TRANSPORT ATP-BINDING PROTEIN"/>
    <property type="match status" value="1"/>
</dbReference>
<dbReference type="PROSITE" id="PS50893">
    <property type="entry name" value="ABC_TRANSPORTER_2"/>
    <property type="match status" value="1"/>
</dbReference>
<reference evidence="6 7" key="1">
    <citation type="submission" date="2019-06" db="EMBL/GenBank/DDBJ databases">
        <title>Whole genome shotgun sequence of Glutamicibacter uratoxydans NBRC 15515.</title>
        <authorList>
            <person name="Hosoyama A."/>
            <person name="Uohara A."/>
            <person name="Ohji S."/>
            <person name="Ichikawa N."/>
        </authorList>
    </citation>
    <scope>NUCLEOTIDE SEQUENCE [LARGE SCALE GENOMIC DNA]</scope>
    <source>
        <strain evidence="6 7">NBRC 15515</strain>
    </source>
</reference>
<feature type="domain" description="ABC transporter" evidence="5">
    <location>
        <begin position="7"/>
        <end position="253"/>
    </location>
</feature>
<evidence type="ECO:0000256" key="4">
    <source>
        <dbReference type="ARBA" id="ARBA00022840"/>
    </source>
</evidence>
<dbReference type="Gene3D" id="3.40.50.300">
    <property type="entry name" value="P-loop containing nucleotide triphosphate hydrolases"/>
    <property type="match status" value="1"/>
</dbReference>
<keyword evidence="2" id="KW-0813">Transport</keyword>
<comment type="caution">
    <text evidence="6">The sequence shown here is derived from an EMBL/GenBank/DDBJ whole genome shotgun (WGS) entry which is preliminary data.</text>
</comment>
<dbReference type="SUPFAM" id="SSF52540">
    <property type="entry name" value="P-loop containing nucleoside triphosphate hydrolases"/>
    <property type="match status" value="1"/>
</dbReference>
<dbReference type="Pfam" id="PF08352">
    <property type="entry name" value="oligo_HPY"/>
    <property type="match status" value="1"/>
</dbReference>
<accession>A0A4Y4DPW0</accession>
<dbReference type="FunFam" id="3.40.50.300:FF:000016">
    <property type="entry name" value="Oligopeptide ABC transporter ATP-binding component"/>
    <property type="match status" value="1"/>
</dbReference>
<proteinExistence type="inferred from homology"/>
<dbReference type="InterPro" id="IPR050319">
    <property type="entry name" value="ABC_transp_ATP-bind"/>
</dbReference>
<dbReference type="InterPro" id="IPR027417">
    <property type="entry name" value="P-loop_NTPase"/>
</dbReference>
<dbReference type="InterPro" id="IPR003439">
    <property type="entry name" value="ABC_transporter-like_ATP-bd"/>
</dbReference>
<dbReference type="CDD" id="cd03257">
    <property type="entry name" value="ABC_NikE_OppD_transporters"/>
    <property type="match status" value="1"/>
</dbReference>
<dbReference type="OrthoDB" id="8481147at2"/>
<evidence type="ECO:0000256" key="1">
    <source>
        <dbReference type="ARBA" id="ARBA00005417"/>
    </source>
</evidence>
<name>A0A4Y4DPW0_GLUUR</name>
<dbReference type="InterPro" id="IPR003593">
    <property type="entry name" value="AAA+_ATPase"/>
</dbReference>
<dbReference type="InterPro" id="IPR017871">
    <property type="entry name" value="ABC_transporter-like_CS"/>
</dbReference>
<dbReference type="GO" id="GO:0055085">
    <property type="term" value="P:transmembrane transport"/>
    <property type="evidence" value="ECO:0007669"/>
    <property type="project" value="UniProtKB-ARBA"/>
</dbReference>
<evidence type="ECO:0000256" key="2">
    <source>
        <dbReference type="ARBA" id="ARBA00022448"/>
    </source>
</evidence>
<gene>
    <name evidence="6" type="ORF">AUR04nite_14560</name>
</gene>
<dbReference type="SMART" id="SM00382">
    <property type="entry name" value="AAA"/>
    <property type="match status" value="1"/>
</dbReference>
<comment type="similarity">
    <text evidence="1">Belongs to the ABC transporter superfamily.</text>
</comment>
<evidence type="ECO:0000313" key="6">
    <source>
        <dbReference type="EMBL" id="GED05924.1"/>
    </source>
</evidence>